<evidence type="ECO:0000256" key="1">
    <source>
        <dbReference type="SAM" id="Phobius"/>
    </source>
</evidence>
<organism evidence="2 3">
    <name type="scientific">Choiromyces venosus 120613-1</name>
    <dbReference type="NCBI Taxonomy" id="1336337"/>
    <lineage>
        <taxon>Eukaryota</taxon>
        <taxon>Fungi</taxon>
        <taxon>Dikarya</taxon>
        <taxon>Ascomycota</taxon>
        <taxon>Pezizomycotina</taxon>
        <taxon>Pezizomycetes</taxon>
        <taxon>Pezizales</taxon>
        <taxon>Tuberaceae</taxon>
        <taxon>Choiromyces</taxon>
    </lineage>
</organism>
<name>A0A3N4J219_9PEZI</name>
<sequence length="97" mass="11585">MGSARKIGANEKRNLQRENQFVTLFLMVEVIHVFTYSYSTPIPRNDRTHRKRMKYNVAKAFLVKMREWIELTNCTRSPDRNNTAFFENILILPWSPH</sequence>
<keyword evidence="1" id="KW-1133">Transmembrane helix</keyword>
<feature type="transmembrane region" description="Helical" evidence="1">
    <location>
        <begin position="21"/>
        <end position="39"/>
    </location>
</feature>
<gene>
    <name evidence="2" type="ORF">L873DRAFT_191697</name>
</gene>
<keyword evidence="3" id="KW-1185">Reference proteome</keyword>
<keyword evidence="1" id="KW-0812">Transmembrane</keyword>
<dbReference type="AlphaFoldDB" id="A0A3N4J219"/>
<protein>
    <submittedName>
        <fullName evidence="2">Uncharacterized protein</fullName>
    </submittedName>
</protein>
<evidence type="ECO:0000313" key="3">
    <source>
        <dbReference type="Proteomes" id="UP000276215"/>
    </source>
</evidence>
<dbReference type="EMBL" id="ML120473">
    <property type="protein sequence ID" value="RPA92412.1"/>
    <property type="molecule type" value="Genomic_DNA"/>
</dbReference>
<accession>A0A3N4J219</accession>
<dbReference type="Proteomes" id="UP000276215">
    <property type="component" value="Unassembled WGS sequence"/>
</dbReference>
<proteinExistence type="predicted"/>
<keyword evidence="1" id="KW-0472">Membrane</keyword>
<evidence type="ECO:0000313" key="2">
    <source>
        <dbReference type="EMBL" id="RPA92412.1"/>
    </source>
</evidence>
<reference evidence="2 3" key="1">
    <citation type="journal article" date="2018" name="Nat. Ecol. Evol.">
        <title>Pezizomycetes genomes reveal the molecular basis of ectomycorrhizal truffle lifestyle.</title>
        <authorList>
            <person name="Murat C."/>
            <person name="Payen T."/>
            <person name="Noel B."/>
            <person name="Kuo A."/>
            <person name="Morin E."/>
            <person name="Chen J."/>
            <person name="Kohler A."/>
            <person name="Krizsan K."/>
            <person name="Balestrini R."/>
            <person name="Da Silva C."/>
            <person name="Montanini B."/>
            <person name="Hainaut M."/>
            <person name="Levati E."/>
            <person name="Barry K.W."/>
            <person name="Belfiori B."/>
            <person name="Cichocki N."/>
            <person name="Clum A."/>
            <person name="Dockter R.B."/>
            <person name="Fauchery L."/>
            <person name="Guy J."/>
            <person name="Iotti M."/>
            <person name="Le Tacon F."/>
            <person name="Lindquist E.A."/>
            <person name="Lipzen A."/>
            <person name="Malagnac F."/>
            <person name="Mello A."/>
            <person name="Molinier V."/>
            <person name="Miyauchi S."/>
            <person name="Poulain J."/>
            <person name="Riccioni C."/>
            <person name="Rubini A."/>
            <person name="Sitrit Y."/>
            <person name="Splivallo R."/>
            <person name="Traeger S."/>
            <person name="Wang M."/>
            <person name="Zifcakova L."/>
            <person name="Wipf D."/>
            <person name="Zambonelli A."/>
            <person name="Paolocci F."/>
            <person name="Nowrousian M."/>
            <person name="Ottonello S."/>
            <person name="Baldrian P."/>
            <person name="Spatafora J.W."/>
            <person name="Henrissat B."/>
            <person name="Nagy L.G."/>
            <person name="Aury J.M."/>
            <person name="Wincker P."/>
            <person name="Grigoriev I.V."/>
            <person name="Bonfante P."/>
            <person name="Martin F.M."/>
        </authorList>
    </citation>
    <scope>NUCLEOTIDE SEQUENCE [LARGE SCALE GENOMIC DNA]</scope>
    <source>
        <strain evidence="2 3">120613-1</strain>
    </source>
</reference>